<reference evidence="4 5" key="1">
    <citation type="journal article" date="2021" name="Sci. Rep.">
        <title>The distribution of antibiotic resistance genes in chicken gut microbiota commensals.</title>
        <authorList>
            <person name="Juricova H."/>
            <person name="Matiasovicova J."/>
            <person name="Kubasova T."/>
            <person name="Cejkova D."/>
            <person name="Rychlik I."/>
        </authorList>
    </citation>
    <scope>NUCLEOTIDE SEQUENCE [LARGE SCALE GENOMIC DNA]</scope>
    <source>
        <strain evidence="4 5">An537</strain>
    </source>
</reference>
<dbReference type="RefSeq" id="WP_205087124.1">
    <property type="nucleotide sequence ID" value="NZ_JACJLA010000001.1"/>
</dbReference>
<evidence type="ECO:0000259" key="3">
    <source>
        <dbReference type="Pfam" id="PF12229"/>
    </source>
</evidence>
<comment type="caution">
    <text evidence="4">The sequence shown here is derived from an EMBL/GenBank/DDBJ whole genome shotgun (WGS) entry which is preliminary data.</text>
</comment>
<evidence type="ECO:0000313" key="4">
    <source>
        <dbReference type="EMBL" id="MBM6911792.1"/>
    </source>
</evidence>
<dbReference type="PANTHER" id="PTHR35788:SF1">
    <property type="entry name" value="EXPORTED PROTEIN"/>
    <property type="match status" value="1"/>
</dbReference>
<name>A0ABS2GE46_9FIRM</name>
<protein>
    <submittedName>
        <fullName evidence="4">VanW family protein</fullName>
    </submittedName>
</protein>
<keyword evidence="2" id="KW-0732">Signal</keyword>
<feature type="domain" description="YoaR-like putative peptidoglycan binding" evidence="3">
    <location>
        <begin position="75"/>
        <end position="185"/>
    </location>
</feature>
<feature type="region of interest" description="Disordered" evidence="1">
    <location>
        <begin position="434"/>
        <end position="455"/>
    </location>
</feature>
<sequence length="455" mass="49811">MKRKILMASAACVAAIGLAFAAVVTPTGRAVQGIYLDSKDVSRYTPEELREEIDRQFESGPTTLVIVDDTNKKQTVSFKDIGVRANREATVEAIMAYGYEQDLWTYVTHRLQALLSPVRYHLVYEINEPTGESFLRELGNRLDAPGKDAFLTYEGGKVIHHKAVPGKRLDIKATLAALKENARAGQLEMLPLVIDTKAKPKIGDSDIAPITTLLAVYTTQFNPGDENRTHNIQLATDKINGVLLGPGKTFSFNDVVGERTAEAGYDDAPVFMDGKLVPGIGGGICQVSSTLFNTALLSGMTIDERTPHFEPVGYIPAGRDATVAYGYLDFIFHNPYTHPVYIRAVTEGDSLVIYMFGTEADKPKQVTVETSAGTAIMRKTIEKTDATKDTDEIREGHNGMSMMTLRHITKADGSIKTDRFESVYDPVDTVIIRGTKPKEAAKPKAQSTKPSTSEN</sequence>
<dbReference type="Proteomes" id="UP000707138">
    <property type="component" value="Unassembled WGS sequence"/>
</dbReference>
<organism evidence="4 5">
    <name type="scientific">Veillonella magna</name>
    <dbReference type="NCBI Taxonomy" id="464322"/>
    <lineage>
        <taxon>Bacteria</taxon>
        <taxon>Bacillati</taxon>
        <taxon>Bacillota</taxon>
        <taxon>Negativicutes</taxon>
        <taxon>Veillonellales</taxon>
        <taxon>Veillonellaceae</taxon>
        <taxon>Veillonella</taxon>
    </lineage>
</organism>
<dbReference type="InterPro" id="IPR022029">
    <property type="entry name" value="YoaR-like_PG-bd"/>
</dbReference>
<keyword evidence="5" id="KW-1185">Reference proteome</keyword>
<proteinExistence type="predicted"/>
<feature type="compositionally biased region" description="Polar residues" evidence="1">
    <location>
        <begin position="445"/>
        <end position="455"/>
    </location>
</feature>
<dbReference type="InterPro" id="IPR052913">
    <property type="entry name" value="Glycopeptide_resist_protein"/>
</dbReference>
<evidence type="ECO:0000256" key="2">
    <source>
        <dbReference type="SAM" id="SignalP"/>
    </source>
</evidence>
<dbReference type="Pfam" id="PF04294">
    <property type="entry name" value="VanW"/>
    <property type="match status" value="1"/>
</dbReference>
<evidence type="ECO:0000313" key="5">
    <source>
        <dbReference type="Proteomes" id="UP000707138"/>
    </source>
</evidence>
<accession>A0ABS2GE46</accession>
<dbReference type="Pfam" id="PF12229">
    <property type="entry name" value="PG_binding_4"/>
    <property type="match status" value="1"/>
</dbReference>
<dbReference type="PANTHER" id="PTHR35788">
    <property type="entry name" value="EXPORTED PROTEIN-RELATED"/>
    <property type="match status" value="1"/>
</dbReference>
<feature type="chain" id="PRO_5045879422" evidence="2">
    <location>
        <begin position="22"/>
        <end position="455"/>
    </location>
</feature>
<feature type="signal peptide" evidence="2">
    <location>
        <begin position="1"/>
        <end position="21"/>
    </location>
</feature>
<dbReference type="EMBL" id="JACJLA010000001">
    <property type="protein sequence ID" value="MBM6911792.1"/>
    <property type="molecule type" value="Genomic_DNA"/>
</dbReference>
<evidence type="ECO:0000256" key="1">
    <source>
        <dbReference type="SAM" id="MobiDB-lite"/>
    </source>
</evidence>
<dbReference type="InterPro" id="IPR007391">
    <property type="entry name" value="Vancomycin_resist_VanW"/>
</dbReference>
<gene>
    <name evidence="4" type="ORF">H6A01_00440</name>
</gene>